<protein>
    <recommendedName>
        <fullName evidence="1">Fatty acyl-CoA reductase</fullName>
        <ecNumber evidence="1">1.2.1.84</ecNumber>
    </recommendedName>
</protein>
<reference evidence="3 5" key="1">
    <citation type="journal article" date="2014" name="BMC Genomics">
        <title>Genome sequence of Anopheles sinensis provides insight into genetics basis of mosquito competence for malaria parasites.</title>
        <authorList>
            <person name="Zhou D."/>
            <person name="Zhang D."/>
            <person name="Ding G."/>
            <person name="Shi L."/>
            <person name="Hou Q."/>
            <person name="Ye Y."/>
            <person name="Xu Y."/>
            <person name="Zhou H."/>
            <person name="Xiong C."/>
            <person name="Li S."/>
            <person name="Yu J."/>
            <person name="Hong S."/>
            <person name="Yu X."/>
            <person name="Zou P."/>
            <person name="Chen C."/>
            <person name="Chang X."/>
            <person name="Wang W."/>
            <person name="Lv Y."/>
            <person name="Sun Y."/>
            <person name="Ma L."/>
            <person name="Shen B."/>
            <person name="Zhu C."/>
        </authorList>
    </citation>
    <scope>NUCLEOTIDE SEQUENCE [LARGE SCALE GENOMIC DNA]</scope>
</reference>
<dbReference type="GO" id="GO:0005777">
    <property type="term" value="C:peroxisome"/>
    <property type="evidence" value="ECO:0007669"/>
    <property type="project" value="TreeGrafter"/>
</dbReference>
<feature type="domain" description="Thioester reductase (TE)" evidence="2">
    <location>
        <begin position="29"/>
        <end position="126"/>
    </location>
</feature>
<evidence type="ECO:0000313" key="5">
    <source>
        <dbReference type="Proteomes" id="UP000030765"/>
    </source>
</evidence>
<keyword evidence="1" id="KW-0444">Lipid biosynthesis</keyword>
<name>A0A084W9E3_ANOSI</name>
<dbReference type="VEuPathDB" id="VectorBase:ASIC014840"/>
<comment type="function">
    <text evidence="1">Catalyzes the reduction of fatty acyl-CoA to fatty alcohols.</text>
</comment>
<dbReference type="Proteomes" id="UP000030765">
    <property type="component" value="Unassembled WGS sequence"/>
</dbReference>
<proteinExistence type="inferred from homology"/>
<dbReference type="EMBL" id="ATLV01021722">
    <property type="status" value="NOT_ANNOTATED_CDS"/>
    <property type="molecule type" value="Genomic_DNA"/>
</dbReference>
<dbReference type="GO" id="GO:0080019">
    <property type="term" value="F:alcohol-forming very long-chain fatty acyl-CoA reductase activity"/>
    <property type="evidence" value="ECO:0007669"/>
    <property type="project" value="InterPro"/>
</dbReference>
<gene>
    <name evidence="3" type="ORF">ZHAS_00014840</name>
</gene>
<dbReference type="PANTHER" id="PTHR11011">
    <property type="entry name" value="MALE STERILITY PROTEIN 2-RELATED"/>
    <property type="match status" value="1"/>
</dbReference>
<sequence length="136" mass="15404">MDSGLAMTKLPDPQVGSIAEAYAGRSIFITGATGFMGKIMVEKLLRDCGDIRCIYLLIRPKKGVDPAQRKDEYVKNLVFEQVREKYSDRLEKIRLIRGDILSQGLGLSEADHRELVENTINRVIDWAFMQSERAIT</sequence>
<dbReference type="AlphaFoldDB" id="A0A084W9E3"/>
<dbReference type="OrthoDB" id="429813at2759"/>
<dbReference type="InterPro" id="IPR026055">
    <property type="entry name" value="FAR"/>
</dbReference>
<dbReference type="GO" id="GO:0035336">
    <property type="term" value="P:long-chain fatty-acyl-CoA metabolic process"/>
    <property type="evidence" value="ECO:0007669"/>
    <property type="project" value="TreeGrafter"/>
</dbReference>
<dbReference type="PANTHER" id="PTHR11011:SF118">
    <property type="entry name" value="FATTY ACYL-COA REDUCTASE"/>
    <property type="match status" value="1"/>
</dbReference>
<dbReference type="EMBL" id="KE525322">
    <property type="protein sequence ID" value="KFB46837.1"/>
    <property type="molecule type" value="Genomic_DNA"/>
</dbReference>
<comment type="catalytic activity">
    <reaction evidence="1">
        <text>a long-chain fatty acyl-CoA + 2 NADPH + 2 H(+) = a long-chain primary fatty alcohol + 2 NADP(+) + CoA</text>
        <dbReference type="Rhea" id="RHEA:52716"/>
        <dbReference type="ChEBI" id="CHEBI:15378"/>
        <dbReference type="ChEBI" id="CHEBI:57287"/>
        <dbReference type="ChEBI" id="CHEBI:57783"/>
        <dbReference type="ChEBI" id="CHEBI:58349"/>
        <dbReference type="ChEBI" id="CHEBI:77396"/>
        <dbReference type="ChEBI" id="CHEBI:83139"/>
        <dbReference type="EC" id="1.2.1.84"/>
    </reaction>
</comment>
<dbReference type="Pfam" id="PF07993">
    <property type="entry name" value="NAD_binding_4"/>
    <property type="match status" value="1"/>
</dbReference>
<keyword evidence="1" id="KW-0560">Oxidoreductase</keyword>
<evidence type="ECO:0000313" key="3">
    <source>
        <dbReference type="EMBL" id="KFB46837.1"/>
    </source>
</evidence>
<evidence type="ECO:0000256" key="1">
    <source>
        <dbReference type="RuleBase" id="RU363097"/>
    </source>
</evidence>
<dbReference type="InterPro" id="IPR036291">
    <property type="entry name" value="NAD(P)-bd_dom_sf"/>
</dbReference>
<comment type="similarity">
    <text evidence="1">Belongs to the fatty acyl-CoA reductase family.</text>
</comment>
<keyword evidence="5" id="KW-1185">Reference proteome</keyword>
<dbReference type="SUPFAM" id="SSF51735">
    <property type="entry name" value="NAD(P)-binding Rossmann-fold domains"/>
    <property type="match status" value="1"/>
</dbReference>
<evidence type="ECO:0000313" key="4">
    <source>
        <dbReference type="EnsemblMetazoa" id="ASIC014840-PA"/>
    </source>
</evidence>
<dbReference type="OMA" id="PINGDIN"/>
<dbReference type="STRING" id="74873.A0A084W9E3"/>
<dbReference type="EMBL" id="ATLV01021721">
    <property type="status" value="NOT_ANNOTATED_CDS"/>
    <property type="molecule type" value="Genomic_DNA"/>
</dbReference>
<dbReference type="EnsemblMetazoa" id="ASIC014840-RA">
    <property type="protein sequence ID" value="ASIC014840-PA"/>
    <property type="gene ID" value="ASIC014840"/>
</dbReference>
<keyword evidence="1" id="KW-0521">NADP</keyword>
<dbReference type="GO" id="GO:0102965">
    <property type="term" value="F:alcohol-forming long-chain fatty acyl-CoA reductase activity"/>
    <property type="evidence" value="ECO:0007669"/>
    <property type="project" value="UniProtKB-EC"/>
</dbReference>
<keyword evidence="1" id="KW-0443">Lipid metabolism</keyword>
<reference evidence="4" key="2">
    <citation type="submission" date="2020-05" db="UniProtKB">
        <authorList>
            <consortium name="EnsemblMetazoa"/>
        </authorList>
    </citation>
    <scope>IDENTIFICATION</scope>
</reference>
<evidence type="ECO:0000259" key="2">
    <source>
        <dbReference type="Pfam" id="PF07993"/>
    </source>
</evidence>
<dbReference type="Gene3D" id="3.40.50.720">
    <property type="entry name" value="NAD(P)-binding Rossmann-like Domain"/>
    <property type="match status" value="1"/>
</dbReference>
<dbReference type="InterPro" id="IPR013120">
    <property type="entry name" value="FAR_NAD-bd"/>
</dbReference>
<dbReference type="EC" id="1.2.1.84" evidence="1"/>
<organism evidence="3">
    <name type="scientific">Anopheles sinensis</name>
    <name type="common">Mosquito</name>
    <dbReference type="NCBI Taxonomy" id="74873"/>
    <lineage>
        <taxon>Eukaryota</taxon>
        <taxon>Metazoa</taxon>
        <taxon>Ecdysozoa</taxon>
        <taxon>Arthropoda</taxon>
        <taxon>Hexapoda</taxon>
        <taxon>Insecta</taxon>
        <taxon>Pterygota</taxon>
        <taxon>Neoptera</taxon>
        <taxon>Endopterygota</taxon>
        <taxon>Diptera</taxon>
        <taxon>Nematocera</taxon>
        <taxon>Culicoidea</taxon>
        <taxon>Culicidae</taxon>
        <taxon>Anophelinae</taxon>
        <taxon>Anopheles</taxon>
    </lineage>
</organism>
<accession>A0A084W9E3</accession>